<feature type="domain" description="DUF659" evidence="8">
    <location>
        <begin position="185"/>
        <end position="335"/>
    </location>
</feature>
<dbReference type="GO" id="GO:0008270">
    <property type="term" value="F:zinc ion binding"/>
    <property type="evidence" value="ECO:0007669"/>
    <property type="project" value="UniProtKB-KW"/>
</dbReference>
<dbReference type="InterPro" id="IPR008906">
    <property type="entry name" value="HATC_C_dom"/>
</dbReference>
<protein>
    <submittedName>
        <fullName evidence="10">Zinc finger, BED-type</fullName>
    </submittedName>
</protein>
<proteinExistence type="predicted"/>
<keyword evidence="6" id="KW-0539">Nucleus</keyword>
<feature type="domain" description="BED-type" evidence="7">
    <location>
        <begin position="12"/>
        <end position="43"/>
    </location>
</feature>
<evidence type="ECO:0000256" key="2">
    <source>
        <dbReference type="ARBA" id="ARBA00022723"/>
    </source>
</evidence>
<dbReference type="InterPro" id="IPR012337">
    <property type="entry name" value="RNaseH-like_sf"/>
</dbReference>
<name>A0AAN8YWW5_9MAGN</name>
<accession>A0AAN8YWW5</accession>
<evidence type="ECO:0000256" key="3">
    <source>
        <dbReference type="ARBA" id="ARBA00022771"/>
    </source>
</evidence>
<evidence type="ECO:0000256" key="4">
    <source>
        <dbReference type="ARBA" id="ARBA00022833"/>
    </source>
</evidence>
<dbReference type="EMBL" id="JBAMMX010000022">
    <property type="protein sequence ID" value="KAK6918119.1"/>
    <property type="molecule type" value="Genomic_DNA"/>
</dbReference>
<dbReference type="Pfam" id="PF05699">
    <property type="entry name" value="Dimer_Tnp_hAT"/>
    <property type="match status" value="1"/>
</dbReference>
<dbReference type="GO" id="GO:0005634">
    <property type="term" value="C:nucleus"/>
    <property type="evidence" value="ECO:0007669"/>
    <property type="project" value="UniProtKB-SubCell"/>
</dbReference>
<evidence type="ECO:0000256" key="5">
    <source>
        <dbReference type="ARBA" id="ARBA00023125"/>
    </source>
</evidence>
<dbReference type="InterPro" id="IPR003656">
    <property type="entry name" value="Znf_BED"/>
</dbReference>
<dbReference type="Pfam" id="PF04937">
    <property type="entry name" value="DUF659"/>
    <property type="match status" value="1"/>
</dbReference>
<gene>
    <name evidence="10" type="ORF">RJ641_016541</name>
</gene>
<sequence>MASSETIDVHEHGTTVDAKKGKVQCHYCGKVVSGGFHRLKYHLGGIRGDVRPCTEVPTNVRETFRLMIVKTKDEHLNKEQGELNGPSSRNLSKTANKMKCTLQQDENSVQLEREHVYLPSEIGGFETPLNGSKVGESLPRSIQKLMGRFFYETGVDLSAAKSSSFQKLIDGTIAVGHRKYSTPGLRELRGEIFEEEVNEMKSYVRHIKESWPSTGCSIVLDGWTDKKGRKLVNFLVDCPKGVIYLRSSDISDLVGDVDGLLLFFEGVIEEVGFENVIQIVTDSTSDDMVAVGKQLREKHRSVFWTVSASHCIELMLDKIADMDLTRPILDKAKTITRFIHGHEAVLKLMRNHTCGSDLFKPSKSRSVMPFYTLENIVIEKESLQRIFISSEWETMNLASTTEGKRVAAIVDDSYFWSGAKGVLKATFPLINLMHLIHNSDRPLIAYIYEMMDQAKEIIKNKFMNKKADYSKFWKVIDGIWNSHLHSPLHAAGYYLNPSYIYSSNFFMDAEVAAGLLCCVVRMARDTGIQDLIARQIDVYRTAQGSFKHGSSEDQKSAFPPAVWWSNHGGQYPELQRMAIRILSQTCDGALRYNLHRTLAEKLLTKGRNQIEQQWLIDEACVHYNLHLRQFETDINSDTLAGEIDPMDDWIVDGKPEFHQSDNCGGRD</sequence>
<dbReference type="GO" id="GO:0046983">
    <property type="term" value="F:protein dimerization activity"/>
    <property type="evidence" value="ECO:0007669"/>
    <property type="project" value="InterPro"/>
</dbReference>
<evidence type="ECO:0000256" key="1">
    <source>
        <dbReference type="ARBA" id="ARBA00004123"/>
    </source>
</evidence>
<evidence type="ECO:0000259" key="7">
    <source>
        <dbReference type="Pfam" id="PF02892"/>
    </source>
</evidence>
<dbReference type="PANTHER" id="PTHR32166">
    <property type="entry name" value="OSJNBA0013A04.12 PROTEIN"/>
    <property type="match status" value="1"/>
</dbReference>
<feature type="domain" description="HAT C-terminal dimerisation" evidence="9">
    <location>
        <begin position="553"/>
        <end position="624"/>
    </location>
</feature>
<evidence type="ECO:0000259" key="8">
    <source>
        <dbReference type="Pfam" id="PF04937"/>
    </source>
</evidence>
<evidence type="ECO:0000313" key="11">
    <source>
        <dbReference type="Proteomes" id="UP001370490"/>
    </source>
</evidence>
<keyword evidence="2" id="KW-0479">Metal-binding</keyword>
<comment type="subcellular location">
    <subcellularLocation>
        <location evidence="1">Nucleus</location>
    </subcellularLocation>
</comment>
<keyword evidence="11" id="KW-1185">Reference proteome</keyword>
<dbReference type="PANTHER" id="PTHR32166:SF63">
    <property type="entry name" value="HAT TRANSPOSON SUPERFAMILY PROTEIN"/>
    <property type="match status" value="1"/>
</dbReference>
<dbReference type="AlphaFoldDB" id="A0AAN8YWW5"/>
<reference evidence="10 11" key="1">
    <citation type="submission" date="2023-12" db="EMBL/GenBank/DDBJ databases">
        <title>A high-quality genome assembly for Dillenia turbinata (Dilleniales).</title>
        <authorList>
            <person name="Chanderbali A."/>
        </authorList>
    </citation>
    <scope>NUCLEOTIDE SEQUENCE [LARGE SCALE GENOMIC DNA]</scope>
    <source>
        <strain evidence="10">LSX21</strain>
        <tissue evidence="10">Leaf</tissue>
    </source>
</reference>
<evidence type="ECO:0000313" key="10">
    <source>
        <dbReference type="EMBL" id="KAK6918119.1"/>
    </source>
</evidence>
<dbReference type="GO" id="GO:0003677">
    <property type="term" value="F:DNA binding"/>
    <property type="evidence" value="ECO:0007669"/>
    <property type="project" value="UniProtKB-KW"/>
</dbReference>
<dbReference type="InterPro" id="IPR007021">
    <property type="entry name" value="DUF659"/>
</dbReference>
<keyword evidence="3" id="KW-0863">Zinc-finger</keyword>
<evidence type="ECO:0000256" key="6">
    <source>
        <dbReference type="ARBA" id="ARBA00023242"/>
    </source>
</evidence>
<dbReference type="Pfam" id="PF02892">
    <property type="entry name" value="zf-BED"/>
    <property type="match status" value="1"/>
</dbReference>
<organism evidence="10 11">
    <name type="scientific">Dillenia turbinata</name>
    <dbReference type="NCBI Taxonomy" id="194707"/>
    <lineage>
        <taxon>Eukaryota</taxon>
        <taxon>Viridiplantae</taxon>
        <taxon>Streptophyta</taxon>
        <taxon>Embryophyta</taxon>
        <taxon>Tracheophyta</taxon>
        <taxon>Spermatophyta</taxon>
        <taxon>Magnoliopsida</taxon>
        <taxon>eudicotyledons</taxon>
        <taxon>Gunneridae</taxon>
        <taxon>Pentapetalae</taxon>
        <taxon>Dilleniales</taxon>
        <taxon>Dilleniaceae</taxon>
        <taxon>Dillenia</taxon>
    </lineage>
</organism>
<dbReference type="Proteomes" id="UP001370490">
    <property type="component" value="Unassembled WGS sequence"/>
</dbReference>
<evidence type="ECO:0000259" key="9">
    <source>
        <dbReference type="Pfam" id="PF05699"/>
    </source>
</evidence>
<keyword evidence="5" id="KW-0238">DNA-binding</keyword>
<keyword evidence="4" id="KW-0862">Zinc</keyword>
<dbReference type="SUPFAM" id="SSF53098">
    <property type="entry name" value="Ribonuclease H-like"/>
    <property type="match status" value="1"/>
</dbReference>
<comment type="caution">
    <text evidence="10">The sequence shown here is derived from an EMBL/GenBank/DDBJ whole genome shotgun (WGS) entry which is preliminary data.</text>
</comment>